<keyword evidence="1" id="KW-1133">Transmembrane helix</keyword>
<keyword evidence="4" id="KW-1185">Reference proteome</keyword>
<protein>
    <recommendedName>
        <fullName evidence="2">CD-NTase-associated protein 16 NUDIX domain-containing protein</fullName>
    </recommendedName>
</protein>
<sequence>MLEEILAGLVVSLLGSGAAVLWLHRRRLRLLLPVLRSADRMRVSAAVLLRVQDDGGYVLFHSPRRPGSYGPPGGVAKYSAGARRELERLGFHEEPRSHPDMRHDLRGFVPARALAGFARWWSRGEGRESAAECLRRELDEELAEVGHAHHGVDLTGVDFTPVRTVLDGPHRVPGQPYRQLRLIEVCDLDPASPGATGLLRLLLELAGDPADEGIIRASVFDIEYGRRDRCYIQPQSAYLFGERRLNADLPMMR</sequence>
<accession>A0ABZ1F5K4</accession>
<dbReference type="Pfam" id="PF18167">
    <property type="entry name" value="Sa_NUDIX"/>
    <property type="match status" value="1"/>
</dbReference>
<evidence type="ECO:0000259" key="2">
    <source>
        <dbReference type="Pfam" id="PF18167"/>
    </source>
</evidence>
<keyword evidence="1" id="KW-0812">Transmembrane</keyword>
<evidence type="ECO:0000256" key="1">
    <source>
        <dbReference type="SAM" id="Phobius"/>
    </source>
</evidence>
<dbReference type="RefSeq" id="WP_326702440.1">
    <property type="nucleotide sequence ID" value="NZ_CP109083.1"/>
</dbReference>
<keyword evidence="1" id="KW-0472">Membrane</keyword>
<feature type="domain" description="CD-NTase-associated protein 16 NUDIX" evidence="2">
    <location>
        <begin position="41"/>
        <end position="239"/>
    </location>
</feature>
<dbReference type="EMBL" id="CP109083">
    <property type="protein sequence ID" value="WSB11611.1"/>
    <property type="molecule type" value="Genomic_DNA"/>
</dbReference>
<evidence type="ECO:0000313" key="3">
    <source>
        <dbReference type="EMBL" id="WSB11611.1"/>
    </source>
</evidence>
<gene>
    <name evidence="3" type="ORF">OG849_32290</name>
</gene>
<dbReference type="Proteomes" id="UP001356428">
    <property type="component" value="Chromosome"/>
</dbReference>
<proteinExistence type="predicted"/>
<name>A0ABZ1F5K4_9ACTN</name>
<evidence type="ECO:0000313" key="4">
    <source>
        <dbReference type="Proteomes" id="UP001356428"/>
    </source>
</evidence>
<feature type="transmembrane region" description="Helical" evidence="1">
    <location>
        <begin position="6"/>
        <end position="23"/>
    </location>
</feature>
<organism evidence="3 4">
    <name type="scientific">Streptomyces cyaneofuscatus</name>
    <dbReference type="NCBI Taxonomy" id="66883"/>
    <lineage>
        <taxon>Bacteria</taxon>
        <taxon>Bacillati</taxon>
        <taxon>Actinomycetota</taxon>
        <taxon>Actinomycetes</taxon>
        <taxon>Kitasatosporales</taxon>
        <taxon>Streptomycetaceae</taxon>
        <taxon>Streptomyces</taxon>
    </lineage>
</organism>
<dbReference type="InterPro" id="IPR040829">
    <property type="entry name" value="Cap16_NUDIX"/>
</dbReference>
<reference evidence="3 4" key="1">
    <citation type="submission" date="2022-10" db="EMBL/GenBank/DDBJ databases">
        <title>The complete genomes of actinobacterial strains from the NBC collection.</title>
        <authorList>
            <person name="Joergensen T.S."/>
            <person name="Alvarez Arevalo M."/>
            <person name="Sterndorff E.B."/>
            <person name="Faurdal D."/>
            <person name="Vuksanovic O."/>
            <person name="Mourched A.-S."/>
            <person name="Charusanti P."/>
            <person name="Shaw S."/>
            <person name="Blin K."/>
            <person name="Weber T."/>
        </authorList>
    </citation>
    <scope>NUCLEOTIDE SEQUENCE [LARGE SCALE GENOMIC DNA]</scope>
    <source>
        <strain evidence="3 4">NBC 01792</strain>
    </source>
</reference>